<gene>
    <name evidence="1" type="primary">raiA</name>
    <name evidence="1" type="ORF">ENN92_01615</name>
</gene>
<comment type="caution">
    <text evidence="1">The sequence shown here is derived from an EMBL/GenBank/DDBJ whole genome shotgun (WGS) entry which is preliminary data.</text>
</comment>
<organism evidence="1">
    <name type="scientific">candidate division WWE3 bacterium</name>
    <dbReference type="NCBI Taxonomy" id="2053526"/>
    <lineage>
        <taxon>Bacteria</taxon>
        <taxon>Katanobacteria</taxon>
    </lineage>
</organism>
<dbReference type="SUPFAM" id="SSF69754">
    <property type="entry name" value="Ribosome binding protein Y (YfiA homologue)"/>
    <property type="match status" value="1"/>
</dbReference>
<dbReference type="Gene3D" id="3.30.160.100">
    <property type="entry name" value="Ribosome hibernation promotion factor-like"/>
    <property type="match status" value="1"/>
</dbReference>
<protein>
    <submittedName>
        <fullName evidence="1">Ribosome-associated translation inhibitor RaiA</fullName>
    </submittedName>
</protein>
<dbReference type="InterPro" id="IPR036567">
    <property type="entry name" value="RHF-like"/>
</dbReference>
<dbReference type="Proteomes" id="UP000886066">
    <property type="component" value="Unassembled WGS sequence"/>
</dbReference>
<evidence type="ECO:0000313" key="1">
    <source>
        <dbReference type="EMBL" id="HDQ88825.1"/>
    </source>
</evidence>
<sequence length="121" mass="14174">MLYQISSDNMDLTESMKALAEEKVSRLERFFAKLPPDEATARIVLNKGAQNETFKVKIDLIAKGKSYFAQEKEFALETAVIRSVEEIERRLEKDRDENDRHWEELREMKSAEGLKDYVEED</sequence>
<dbReference type="EMBL" id="DSDM01000096">
    <property type="protein sequence ID" value="HDQ88825.1"/>
    <property type="molecule type" value="Genomic_DNA"/>
</dbReference>
<dbReference type="InterPro" id="IPR003489">
    <property type="entry name" value="RHF/RaiA"/>
</dbReference>
<dbReference type="AlphaFoldDB" id="A0A7C1DPR1"/>
<dbReference type="Pfam" id="PF02482">
    <property type="entry name" value="Ribosomal_S30AE"/>
    <property type="match status" value="1"/>
</dbReference>
<accession>A0A7C1DPR1</accession>
<name>A0A7C1DPR1_UNCKA</name>
<reference evidence="1" key="1">
    <citation type="journal article" date="2020" name="mSystems">
        <title>Genome- and Community-Level Interaction Insights into Carbon Utilization and Element Cycling Functions of Hydrothermarchaeota in Hydrothermal Sediment.</title>
        <authorList>
            <person name="Zhou Z."/>
            <person name="Liu Y."/>
            <person name="Xu W."/>
            <person name="Pan J."/>
            <person name="Luo Z.H."/>
            <person name="Li M."/>
        </authorList>
    </citation>
    <scope>NUCLEOTIDE SEQUENCE [LARGE SCALE GENOMIC DNA]</scope>
    <source>
        <strain evidence="1">SpSt-1219</strain>
    </source>
</reference>
<proteinExistence type="predicted"/>
<dbReference type="NCBIfam" id="TIGR00741">
    <property type="entry name" value="yfiA"/>
    <property type="match status" value="1"/>
</dbReference>